<reference evidence="1" key="1">
    <citation type="submission" date="2008-06" db="EMBL/GenBank/DDBJ databases">
        <title>Complete sequence of chromosome of Prosthecochloris aestuarii DSM 271.</title>
        <authorList>
            <consortium name="US DOE Joint Genome Institute"/>
            <person name="Lucas S."/>
            <person name="Copeland A."/>
            <person name="Lapidus A."/>
            <person name="Glavina del Rio T."/>
            <person name="Dalin E."/>
            <person name="Tice H."/>
            <person name="Bruce D."/>
            <person name="Goodwin L."/>
            <person name="Pitluck S."/>
            <person name="Schmutz J."/>
            <person name="Larimer F."/>
            <person name="Land M."/>
            <person name="Hauser L."/>
            <person name="Kyrpides N."/>
            <person name="Anderson I."/>
            <person name="Liu Z."/>
            <person name="Li T."/>
            <person name="Zhao F."/>
            <person name="Overmann J."/>
            <person name="Bryant D.A."/>
            <person name="Richardson P."/>
        </authorList>
    </citation>
    <scope>NUCLEOTIDE SEQUENCE [LARGE SCALE GENOMIC DNA]</scope>
    <source>
        <strain evidence="1">DSM 271</strain>
    </source>
</reference>
<gene>
    <name evidence="1" type="ordered locus">Paes_0574</name>
</gene>
<accession>B4S5X9</accession>
<evidence type="ECO:0000313" key="1">
    <source>
        <dbReference type="EMBL" id="ACF45630.1"/>
    </source>
</evidence>
<organism evidence="1 2">
    <name type="scientific">Prosthecochloris aestuarii (strain DSM 271 / SK 413)</name>
    <dbReference type="NCBI Taxonomy" id="290512"/>
    <lineage>
        <taxon>Bacteria</taxon>
        <taxon>Pseudomonadati</taxon>
        <taxon>Chlorobiota</taxon>
        <taxon>Chlorobiia</taxon>
        <taxon>Chlorobiales</taxon>
        <taxon>Chlorobiaceae</taxon>
        <taxon>Prosthecochloris</taxon>
    </lineage>
</organism>
<dbReference type="AlphaFoldDB" id="B4S5X9"/>
<sequence>MKKNTELLLLFYRATAVHIKAKADIRRRKIVLITDDTPIEPAISIPNLELVARKPLAETTRTPLLGKHSQ</sequence>
<evidence type="ECO:0000313" key="2">
    <source>
        <dbReference type="Proteomes" id="UP000002725"/>
    </source>
</evidence>
<dbReference type="Proteomes" id="UP000002725">
    <property type="component" value="Chromosome"/>
</dbReference>
<proteinExistence type="predicted"/>
<protein>
    <submittedName>
        <fullName evidence="1">Uncharacterized protein</fullName>
    </submittedName>
</protein>
<dbReference type="KEGG" id="paa:Paes_0574"/>
<dbReference type="HOGENOM" id="CLU_2754603_0_0_10"/>
<dbReference type="RefSeq" id="WP_012505167.1">
    <property type="nucleotide sequence ID" value="NC_011059.1"/>
</dbReference>
<keyword evidence="2" id="KW-1185">Reference proteome</keyword>
<name>B4S5X9_PROA2</name>
<dbReference type="EMBL" id="CP001108">
    <property type="protein sequence ID" value="ACF45630.1"/>
    <property type="molecule type" value="Genomic_DNA"/>
</dbReference>